<comment type="caution">
    <text evidence="5">The sequence shown here is derived from an EMBL/GenBank/DDBJ whole genome shotgun (WGS) entry which is preliminary data.</text>
</comment>
<feature type="transmembrane region" description="Helical" evidence="2">
    <location>
        <begin position="163"/>
        <end position="182"/>
    </location>
</feature>
<feature type="domain" description="TPM" evidence="4">
    <location>
        <begin position="41"/>
        <end position="157"/>
    </location>
</feature>
<sequence length="558" mass="58514">MFFPRPRPVLLAALSLVIALLCAPAVPAAADSPTRMPEQLVDAAQVLDRRQHSEVTAALARLSDDGDLQLWVIYVRDFGDLSAQEWGQKTEELSELGYRDVLLAISVDDKSYYLGSAEPIEGLPAGALREVAESAAAPAIRDGRWAAAALDTADELHEPSSRLWLWLGGVLVLLVLAAAAAFTMRRRRTARAAAQLAEASGEVLTVDELARQPLEVLEPWSSELLVHTDNAVSISGDELTLAVQESGPDAVADYTDALTAAEAAVVAAFRLRRMLDEQSGLAAAERRSLLVEIISMCADANSGLDARAPGFDAVRRLLDQPAPRLDALAERAAAMPDDITAARDDQHILERRFGGPVAESVHGNIDLAIELVQFADDALAQGRDAIADAADLPDQTLAAIRSAECALDTAGRLLDAVTDVRGNLALIGDQSEGSAVATAHVAAAESFIDTRRGAVGTAARTCLSEAERLLSEAGPNERAIALATEALALGRQDVAAWKVGHRDDGAPVLTGVLVDVVISQAEDASTQLGSGGFSSGGRSPGSFGGADTSGRIGTGGRR</sequence>
<accession>L7LFS6</accession>
<proteinExistence type="predicted"/>
<feature type="signal peptide" evidence="3">
    <location>
        <begin position="1"/>
        <end position="28"/>
    </location>
</feature>
<feature type="region of interest" description="Disordered" evidence="1">
    <location>
        <begin position="526"/>
        <end position="558"/>
    </location>
</feature>
<dbReference type="Proteomes" id="UP000053405">
    <property type="component" value="Unassembled WGS sequence"/>
</dbReference>
<dbReference type="Pfam" id="PF04536">
    <property type="entry name" value="TPM_phosphatase"/>
    <property type="match status" value="1"/>
</dbReference>
<dbReference type="OrthoDB" id="5105562at2"/>
<dbReference type="EMBL" id="BANT01000060">
    <property type="protein sequence ID" value="GAC58932.1"/>
    <property type="molecule type" value="Genomic_DNA"/>
</dbReference>
<dbReference type="Gene3D" id="3.10.310.50">
    <property type="match status" value="1"/>
</dbReference>
<keyword evidence="2" id="KW-1133">Transmembrane helix</keyword>
<evidence type="ECO:0000256" key="2">
    <source>
        <dbReference type="SAM" id="Phobius"/>
    </source>
</evidence>
<gene>
    <name evidence="5" type="ORF">GOHSU_60_00100</name>
</gene>
<keyword evidence="3" id="KW-0732">Signal</keyword>
<organism evidence="5 6">
    <name type="scientific">Gordonia hirsuta DSM 44140 = NBRC 16056</name>
    <dbReference type="NCBI Taxonomy" id="1121927"/>
    <lineage>
        <taxon>Bacteria</taxon>
        <taxon>Bacillati</taxon>
        <taxon>Actinomycetota</taxon>
        <taxon>Actinomycetes</taxon>
        <taxon>Mycobacteriales</taxon>
        <taxon>Gordoniaceae</taxon>
        <taxon>Gordonia</taxon>
    </lineage>
</organism>
<keyword evidence="6" id="KW-1185">Reference proteome</keyword>
<dbReference type="RefSeq" id="WP_005943971.1">
    <property type="nucleotide sequence ID" value="NZ_ATVK01000069.1"/>
</dbReference>
<keyword evidence="2" id="KW-0472">Membrane</keyword>
<feature type="compositionally biased region" description="Gly residues" evidence="1">
    <location>
        <begin position="529"/>
        <end position="544"/>
    </location>
</feature>
<name>L7LFS6_9ACTN</name>
<dbReference type="STRING" id="1121927.GOHSU_60_00100"/>
<evidence type="ECO:0000313" key="6">
    <source>
        <dbReference type="Proteomes" id="UP000053405"/>
    </source>
</evidence>
<reference evidence="5 6" key="1">
    <citation type="submission" date="2012-12" db="EMBL/GenBank/DDBJ databases">
        <title>Whole genome shotgun sequence of Gordonia hirsuta NBRC 16056.</title>
        <authorList>
            <person name="Isaki-Nakamura S."/>
            <person name="Hosoyama A."/>
            <person name="Tsuchikane K."/>
            <person name="Katsumata H."/>
            <person name="Baba S."/>
            <person name="Yamazaki S."/>
            <person name="Fujita N."/>
        </authorList>
    </citation>
    <scope>NUCLEOTIDE SEQUENCE [LARGE SCALE GENOMIC DNA]</scope>
    <source>
        <strain evidence="5 6">NBRC 16056</strain>
    </source>
</reference>
<dbReference type="InterPro" id="IPR007621">
    <property type="entry name" value="TPM_dom"/>
</dbReference>
<evidence type="ECO:0000259" key="4">
    <source>
        <dbReference type="Pfam" id="PF04536"/>
    </source>
</evidence>
<protein>
    <recommendedName>
        <fullName evidence="4">TPM domain-containing protein</fullName>
    </recommendedName>
</protein>
<feature type="chain" id="PRO_5038522216" description="TPM domain-containing protein" evidence="3">
    <location>
        <begin position="29"/>
        <end position="558"/>
    </location>
</feature>
<evidence type="ECO:0000313" key="5">
    <source>
        <dbReference type="EMBL" id="GAC58932.1"/>
    </source>
</evidence>
<evidence type="ECO:0000256" key="3">
    <source>
        <dbReference type="SAM" id="SignalP"/>
    </source>
</evidence>
<dbReference type="AlphaFoldDB" id="L7LFS6"/>
<evidence type="ECO:0000256" key="1">
    <source>
        <dbReference type="SAM" id="MobiDB-lite"/>
    </source>
</evidence>
<dbReference type="eggNOG" id="COG5074">
    <property type="taxonomic scope" value="Bacteria"/>
</dbReference>
<keyword evidence="2" id="KW-0812">Transmembrane</keyword>